<dbReference type="EMBL" id="JAKKSL010000005">
    <property type="protein sequence ID" value="MCI2285604.1"/>
    <property type="molecule type" value="Genomic_DNA"/>
</dbReference>
<dbReference type="PANTHER" id="PTHR47894:SF1">
    <property type="entry name" value="HTH-TYPE TRANSCRIPTIONAL REGULATOR VQSM"/>
    <property type="match status" value="1"/>
</dbReference>
<name>A0ABS9X5U7_9GAMM</name>
<keyword evidence="3" id="KW-0804">Transcription</keyword>
<evidence type="ECO:0000256" key="1">
    <source>
        <dbReference type="ARBA" id="ARBA00023015"/>
    </source>
</evidence>
<keyword evidence="1" id="KW-0805">Transcription regulation</keyword>
<dbReference type="Pfam" id="PF12833">
    <property type="entry name" value="HTH_18"/>
    <property type="match status" value="1"/>
</dbReference>
<dbReference type="Pfam" id="PF12625">
    <property type="entry name" value="Arabinose_bd"/>
    <property type="match status" value="1"/>
</dbReference>
<dbReference type="SMART" id="SM00342">
    <property type="entry name" value="HTH_ARAC"/>
    <property type="match status" value="1"/>
</dbReference>
<sequence length="337" mass="38652">MAHSTSVNNIKDVLKALAVLGINGEELLAEHNINLTDYKNDMHRVPGHIAEKSYSILITAANDPLLVFKAAKEINPASYSVLGFSSMCSENLSDFFSRFEKYHLIIGSLNEVAYKTELNINRLIFKPLIDFSSETHDWHHEFFCIAVLRVIRMIYHSNYSFEQVTLATSPKPEYRQYYEDYFGCPVIFECDETVLYINHSDCSKPLYNANSEVASQNDLVALKMIAKLNEGDFSSKLKALMIELLPTGYCRKEKAAEMLFISPRVLHRKLHKLGLSYQSLLDETRQELAEQYLKSGVNTLEIAFRLGYTDSSNFSRSFKRWFGISPSDYKNQNERSE</sequence>
<evidence type="ECO:0000256" key="2">
    <source>
        <dbReference type="ARBA" id="ARBA00023125"/>
    </source>
</evidence>
<accession>A0ABS9X5U7</accession>
<dbReference type="InterPro" id="IPR020449">
    <property type="entry name" value="Tscrpt_reg_AraC-type_HTH"/>
</dbReference>
<dbReference type="InterPro" id="IPR018060">
    <property type="entry name" value="HTH_AraC"/>
</dbReference>
<dbReference type="PROSITE" id="PS01124">
    <property type="entry name" value="HTH_ARAC_FAMILY_2"/>
    <property type="match status" value="1"/>
</dbReference>
<evidence type="ECO:0000259" key="4">
    <source>
        <dbReference type="PROSITE" id="PS01124"/>
    </source>
</evidence>
<dbReference type="InterPro" id="IPR032687">
    <property type="entry name" value="AraC-type_N"/>
</dbReference>
<evidence type="ECO:0000313" key="5">
    <source>
        <dbReference type="EMBL" id="MCI2285604.1"/>
    </source>
</evidence>
<dbReference type="InterPro" id="IPR009057">
    <property type="entry name" value="Homeodomain-like_sf"/>
</dbReference>
<dbReference type="Gene3D" id="1.10.10.60">
    <property type="entry name" value="Homeodomain-like"/>
    <property type="match status" value="1"/>
</dbReference>
<gene>
    <name evidence="5" type="ORF">L3081_22230</name>
</gene>
<evidence type="ECO:0000256" key="3">
    <source>
        <dbReference type="ARBA" id="ARBA00023163"/>
    </source>
</evidence>
<keyword evidence="2" id="KW-0238">DNA-binding</keyword>
<dbReference type="SUPFAM" id="SSF46689">
    <property type="entry name" value="Homeodomain-like"/>
    <property type="match status" value="1"/>
</dbReference>
<dbReference type="PRINTS" id="PR00032">
    <property type="entry name" value="HTHARAC"/>
</dbReference>
<reference evidence="5" key="1">
    <citation type="submission" date="2022-01" db="EMBL/GenBank/DDBJ databases">
        <title>Colwellia maritima, isolated from seawater.</title>
        <authorList>
            <person name="Kristyanto S."/>
            <person name="Jung J."/>
            <person name="Jeon C.O."/>
        </authorList>
    </citation>
    <scope>NUCLEOTIDE SEQUENCE</scope>
    <source>
        <strain evidence="5">MSW7</strain>
    </source>
</reference>
<organism evidence="5 6">
    <name type="scientific">Colwellia maritima</name>
    <dbReference type="NCBI Taxonomy" id="2912588"/>
    <lineage>
        <taxon>Bacteria</taxon>
        <taxon>Pseudomonadati</taxon>
        <taxon>Pseudomonadota</taxon>
        <taxon>Gammaproteobacteria</taxon>
        <taxon>Alteromonadales</taxon>
        <taxon>Colwelliaceae</taxon>
        <taxon>Colwellia</taxon>
    </lineage>
</organism>
<dbReference type="PANTHER" id="PTHR47894">
    <property type="entry name" value="HTH-TYPE TRANSCRIPTIONAL REGULATOR GADX"/>
    <property type="match status" value="1"/>
</dbReference>
<evidence type="ECO:0000313" key="6">
    <source>
        <dbReference type="Proteomes" id="UP001139646"/>
    </source>
</evidence>
<dbReference type="Proteomes" id="UP001139646">
    <property type="component" value="Unassembled WGS sequence"/>
</dbReference>
<comment type="caution">
    <text evidence="5">The sequence shown here is derived from an EMBL/GenBank/DDBJ whole genome shotgun (WGS) entry which is preliminary data.</text>
</comment>
<protein>
    <submittedName>
        <fullName evidence="5">AraC family transcriptional regulator</fullName>
    </submittedName>
</protein>
<dbReference type="RefSeq" id="WP_242288477.1">
    <property type="nucleotide sequence ID" value="NZ_JAKKSL010000005.1"/>
</dbReference>
<keyword evidence="6" id="KW-1185">Reference proteome</keyword>
<proteinExistence type="predicted"/>
<feature type="domain" description="HTH araC/xylS-type" evidence="4">
    <location>
        <begin position="235"/>
        <end position="332"/>
    </location>
</feature>